<accession>A0A2K9F503</accession>
<dbReference type="Proteomes" id="UP000233742">
    <property type="component" value="Chromosome"/>
</dbReference>
<gene>
    <name evidence="3" type="ORF">CUV01_13340</name>
</gene>
<dbReference type="KEGG" id="paro:CUV01_13340"/>
<keyword evidence="4" id="KW-1185">Reference proteome</keyword>
<feature type="transmembrane region" description="Helical" evidence="1">
    <location>
        <begin position="34"/>
        <end position="50"/>
    </location>
</feature>
<feature type="domain" description="DUF1468" evidence="2">
    <location>
        <begin position="35"/>
        <end position="173"/>
    </location>
</feature>
<keyword evidence="1" id="KW-0472">Membrane</keyword>
<evidence type="ECO:0000313" key="3">
    <source>
        <dbReference type="EMBL" id="AUH34241.1"/>
    </source>
</evidence>
<keyword evidence="1" id="KW-0812">Transmembrane</keyword>
<evidence type="ECO:0000259" key="2">
    <source>
        <dbReference type="Pfam" id="PF07331"/>
    </source>
</evidence>
<dbReference type="OrthoDB" id="8454209at2"/>
<dbReference type="AlphaFoldDB" id="A0A2K9F503"/>
<dbReference type="EMBL" id="CP025408">
    <property type="protein sequence ID" value="AUH34241.1"/>
    <property type="molecule type" value="Genomic_DNA"/>
</dbReference>
<dbReference type="Pfam" id="PF07331">
    <property type="entry name" value="TctB"/>
    <property type="match status" value="1"/>
</dbReference>
<organism evidence="3 4">
    <name type="scientific">Paracoccus tegillarcae</name>
    <dbReference type="NCBI Taxonomy" id="1529068"/>
    <lineage>
        <taxon>Bacteria</taxon>
        <taxon>Pseudomonadati</taxon>
        <taxon>Pseudomonadota</taxon>
        <taxon>Alphaproteobacteria</taxon>
        <taxon>Rhodobacterales</taxon>
        <taxon>Paracoccaceae</taxon>
        <taxon>Paracoccus</taxon>
    </lineage>
</organism>
<feature type="transmembrane region" description="Helical" evidence="1">
    <location>
        <begin position="70"/>
        <end position="91"/>
    </location>
</feature>
<protein>
    <recommendedName>
        <fullName evidence="2">DUF1468 domain-containing protein</fullName>
    </recommendedName>
</protein>
<sequence>MQPPRQISGECLRVSRVQTLQELFKRYRRPGDKVFAFAFFMLSLFLLTQLPHETEWVEKRTNWYAQPMLWSSIGVLGMVFFGFLHLVSTWISPKIPGRWKEVGFWLQSLEFVVYFLIYVAIVPQLGYLPSTLFFCLFLAVRTGFRTANMLLYAAVFACVTAIFFRGFLQVKIPAGAIYDYLPEPLRGIALIYL</sequence>
<reference evidence="3 4" key="1">
    <citation type="submission" date="2017-12" db="EMBL/GenBank/DDBJ databases">
        <authorList>
            <person name="Hurst M.R.H."/>
        </authorList>
    </citation>
    <scope>NUCLEOTIDE SEQUENCE [LARGE SCALE GENOMIC DNA]</scope>
    <source>
        <strain evidence="3 4">BM15</strain>
    </source>
</reference>
<evidence type="ECO:0000256" key="1">
    <source>
        <dbReference type="SAM" id="Phobius"/>
    </source>
</evidence>
<evidence type="ECO:0000313" key="4">
    <source>
        <dbReference type="Proteomes" id="UP000233742"/>
    </source>
</evidence>
<keyword evidence="1" id="KW-1133">Transmembrane helix</keyword>
<dbReference type="InterPro" id="IPR009936">
    <property type="entry name" value="DUF1468"/>
</dbReference>
<name>A0A2K9F503_9RHOB</name>
<feature type="transmembrane region" description="Helical" evidence="1">
    <location>
        <begin position="149"/>
        <end position="168"/>
    </location>
</feature>
<proteinExistence type="predicted"/>